<protein>
    <submittedName>
        <fullName evidence="2">Methyltransferase FkbM family</fullName>
    </submittedName>
</protein>
<name>A0A0G0JVT6_9BACT</name>
<dbReference type="PANTHER" id="PTHR34203">
    <property type="entry name" value="METHYLTRANSFERASE, FKBM FAMILY PROTEIN"/>
    <property type="match status" value="1"/>
</dbReference>
<reference evidence="2 3" key="1">
    <citation type="journal article" date="2015" name="Nature">
        <title>rRNA introns, odd ribosomes, and small enigmatic genomes across a large radiation of phyla.</title>
        <authorList>
            <person name="Brown C.T."/>
            <person name="Hug L.A."/>
            <person name="Thomas B.C."/>
            <person name="Sharon I."/>
            <person name="Castelle C.J."/>
            <person name="Singh A."/>
            <person name="Wilkins M.J."/>
            <person name="Williams K.H."/>
            <person name="Banfield J.F."/>
        </authorList>
    </citation>
    <scope>NUCLEOTIDE SEQUENCE [LARGE SCALE GENOMIC DNA]</scope>
</reference>
<dbReference type="InterPro" id="IPR029063">
    <property type="entry name" value="SAM-dependent_MTases_sf"/>
</dbReference>
<evidence type="ECO:0000313" key="3">
    <source>
        <dbReference type="Proteomes" id="UP000034235"/>
    </source>
</evidence>
<evidence type="ECO:0000259" key="1">
    <source>
        <dbReference type="Pfam" id="PF05050"/>
    </source>
</evidence>
<organism evidence="2 3">
    <name type="scientific">Candidatus Daviesbacteria bacterium GW2011_GWA2_38_24</name>
    <dbReference type="NCBI Taxonomy" id="1618422"/>
    <lineage>
        <taxon>Bacteria</taxon>
        <taxon>Candidatus Daviesiibacteriota</taxon>
    </lineage>
</organism>
<dbReference type="SUPFAM" id="SSF53335">
    <property type="entry name" value="S-adenosyl-L-methionine-dependent methyltransferases"/>
    <property type="match status" value="1"/>
</dbReference>
<dbReference type="InterPro" id="IPR052514">
    <property type="entry name" value="SAM-dependent_MTase"/>
</dbReference>
<feature type="domain" description="Methyltransferase FkbM" evidence="1">
    <location>
        <begin position="48"/>
        <end position="214"/>
    </location>
</feature>
<dbReference type="AlphaFoldDB" id="A0A0G0JVT6"/>
<keyword evidence="2" id="KW-0489">Methyltransferase</keyword>
<proteinExistence type="predicted"/>
<dbReference type="InterPro" id="IPR006342">
    <property type="entry name" value="FkbM_mtfrase"/>
</dbReference>
<dbReference type="PANTHER" id="PTHR34203:SF15">
    <property type="entry name" value="SLL1173 PROTEIN"/>
    <property type="match status" value="1"/>
</dbReference>
<comment type="caution">
    <text evidence="2">The sequence shown here is derived from an EMBL/GenBank/DDBJ whole genome shotgun (WGS) entry which is preliminary data.</text>
</comment>
<sequence length="273" mass="31707">MNIQDFLKKRQAETEWMHINGFELGDPNINGQFSTLEQMLSFNSLFVDIGANKGKFAEKAIESNKRLKLLLFEPHPEHSKELGKLFPNHKVYDVALSNKKGEAEFFLYLADSENSTLFDRHEMMPSFVKQNIKTKVILDVLDSYLTEITSKGEKGVFIKIDVEGAEQFVFEGARKLLRTNTTMSIMFEYGHGFKDSDTTLKAIFHILDEYGFEFYRITPLGLEKIRFFTVDMEDYRFANYVAVKKLDMNKVFPKKYSIESIYGQSVFYEFSNS</sequence>
<dbReference type="Pfam" id="PF05050">
    <property type="entry name" value="Methyltransf_21"/>
    <property type="match status" value="1"/>
</dbReference>
<dbReference type="EMBL" id="LBUP01000001">
    <property type="protein sequence ID" value="KKQ67215.1"/>
    <property type="molecule type" value="Genomic_DNA"/>
</dbReference>
<dbReference type="Proteomes" id="UP000034235">
    <property type="component" value="Unassembled WGS sequence"/>
</dbReference>
<dbReference type="GO" id="GO:0032259">
    <property type="term" value="P:methylation"/>
    <property type="evidence" value="ECO:0007669"/>
    <property type="project" value="UniProtKB-KW"/>
</dbReference>
<accession>A0A0G0JVT6</accession>
<dbReference type="GO" id="GO:0008168">
    <property type="term" value="F:methyltransferase activity"/>
    <property type="evidence" value="ECO:0007669"/>
    <property type="project" value="UniProtKB-KW"/>
</dbReference>
<dbReference type="Gene3D" id="3.40.50.150">
    <property type="entry name" value="Vaccinia Virus protein VP39"/>
    <property type="match status" value="1"/>
</dbReference>
<dbReference type="NCBIfam" id="TIGR01444">
    <property type="entry name" value="fkbM_fam"/>
    <property type="match status" value="1"/>
</dbReference>
<evidence type="ECO:0000313" key="2">
    <source>
        <dbReference type="EMBL" id="KKQ67215.1"/>
    </source>
</evidence>
<keyword evidence="2" id="KW-0808">Transferase</keyword>
<gene>
    <name evidence="2" type="ORF">US86_C0001G0142</name>
</gene>